<protein>
    <submittedName>
        <fullName evidence="1">Uncharacterized protein</fullName>
    </submittedName>
</protein>
<proteinExistence type="predicted"/>
<organism evidence="1">
    <name type="scientific">Setaria italica</name>
    <name type="common">Foxtail millet</name>
    <name type="synonym">Panicum italicum</name>
    <dbReference type="NCBI Taxonomy" id="4555"/>
    <lineage>
        <taxon>Eukaryota</taxon>
        <taxon>Viridiplantae</taxon>
        <taxon>Streptophyta</taxon>
        <taxon>Embryophyta</taxon>
        <taxon>Tracheophyta</taxon>
        <taxon>Spermatophyta</taxon>
        <taxon>Magnoliopsida</taxon>
        <taxon>Liliopsida</taxon>
        <taxon>Poales</taxon>
        <taxon>Poaceae</taxon>
        <taxon>PACMAD clade</taxon>
        <taxon>Panicoideae</taxon>
        <taxon>Panicodae</taxon>
        <taxon>Paniceae</taxon>
        <taxon>Cenchrinae</taxon>
        <taxon>Setaria</taxon>
    </lineage>
</organism>
<gene>
    <name evidence="1" type="ORF">SETIT_2G272800v2</name>
</gene>
<evidence type="ECO:0000313" key="1">
    <source>
        <dbReference type="EMBL" id="RCV12484.1"/>
    </source>
</evidence>
<name>A0A368Q3V1_SETIT</name>
<reference evidence="1" key="2">
    <citation type="submission" date="2015-07" db="EMBL/GenBank/DDBJ databases">
        <authorList>
            <person name="Noorani M."/>
        </authorList>
    </citation>
    <scope>NUCLEOTIDE SEQUENCE</scope>
    <source>
        <strain evidence="1">Yugu1</strain>
    </source>
</reference>
<reference evidence="1" key="1">
    <citation type="journal article" date="2012" name="Nat. Biotechnol.">
        <title>Reference genome sequence of the model plant Setaria.</title>
        <authorList>
            <person name="Bennetzen J.L."/>
            <person name="Schmutz J."/>
            <person name="Wang H."/>
            <person name="Percifield R."/>
            <person name="Hawkins J."/>
            <person name="Pontaroli A.C."/>
            <person name="Estep M."/>
            <person name="Feng L."/>
            <person name="Vaughn J.N."/>
            <person name="Grimwood J."/>
            <person name="Jenkins J."/>
            <person name="Barry K."/>
            <person name="Lindquist E."/>
            <person name="Hellsten U."/>
            <person name="Deshpande S."/>
            <person name="Wang X."/>
            <person name="Wu X."/>
            <person name="Mitros T."/>
            <person name="Triplett J."/>
            <person name="Yang X."/>
            <person name="Ye C.Y."/>
            <person name="Mauro-Herrera M."/>
            <person name="Wang L."/>
            <person name="Li P."/>
            <person name="Sharma M."/>
            <person name="Sharma R."/>
            <person name="Ronald P.C."/>
            <person name="Panaud O."/>
            <person name="Kellogg E.A."/>
            <person name="Brutnell T.P."/>
            <person name="Doust A.N."/>
            <person name="Tuskan G.A."/>
            <person name="Rokhsar D."/>
            <person name="Devos K.M."/>
        </authorList>
    </citation>
    <scope>NUCLEOTIDE SEQUENCE [LARGE SCALE GENOMIC DNA]</scope>
    <source>
        <strain evidence="1">Yugu1</strain>
    </source>
</reference>
<dbReference type="EMBL" id="CM003529">
    <property type="protein sequence ID" value="RCV12484.1"/>
    <property type="molecule type" value="Genomic_DNA"/>
</dbReference>
<accession>A0A368Q3V1</accession>
<sequence length="84" mass="9264">MIDRKMVKNLGIGGINSVYLREVRHAGAALICAGIDADRFWCSETSPCRAMWITEMLCPGKGSRQPWSKGLTTTLMAPPCEVHQ</sequence>
<dbReference type="AlphaFoldDB" id="A0A368Q3V1"/>